<dbReference type="InterPro" id="IPR027197">
    <property type="entry name" value="SLC43A3"/>
</dbReference>
<dbReference type="AlphaFoldDB" id="A0A6S7H9U5"/>
<evidence type="ECO:0000313" key="2">
    <source>
        <dbReference type="Proteomes" id="UP001152795"/>
    </source>
</evidence>
<reference evidence="1" key="1">
    <citation type="submission" date="2020-04" db="EMBL/GenBank/DDBJ databases">
        <authorList>
            <person name="Alioto T."/>
            <person name="Alioto T."/>
            <person name="Gomez Garrido J."/>
        </authorList>
    </citation>
    <scope>NUCLEOTIDE SEQUENCE</scope>
    <source>
        <strain evidence="1">A484AB</strain>
    </source>
</reference>
<gene>
    <name evidence="1" type="ORF">PACLA_8A036109</name>
</gene>
<keyword evidence="2" id="KW-1185">Reference proteome</keyword>
<dbReference type="OrthoDB" id="330047at2759"/>
<proteinExistence type="predicted"/>
<accession>A0A6S7H9U5</accession>
<comment type="caution">
    <text evidence="1">The sequence shown here is derived from an EMBL/GenBank/DDBJ whole genome shotgun (WGS) entry which is preliminary data.</text>
</comment>
<name>A0A6S7H9U5_PARCT</name>
<dbReference type="Proteomes" id="UP001152795">
    <property type="component" value="Unassembled WGS sequence"/>
</dbReference>
<dbReference type="EMBL" id="CACRXK020003680">
    <property type="protein sequence ID" value="CAB3999827.1"/>
    <property type="molecule type" value="Genomic_DNA"/>
</dbReference>
<organism evidence="1 2">
    <name type="scientific">Paramuricea clavata</name>
    <name type="common">Red gorgonian</name>
    <name type="synonym">Violescent sea-whip</name>
    <dbReference type="NCBI Taxonomy" id="317549"/>
    <lineage>
        <taxon>Eukaryota</taxon>
        <taxon>Metazoa</taxon>
        <taxon>Cnidaria</taxon>
        <taxon>Anthozoa</taxon>
        <taxon>Octocorallia</taxon>
        <taxon>Malacalcyonacea</taxon>
        <taxon>Plexauridae</taxon>
        <taxon>Paramuricea</taxon>
    </lineage>
</organism>
<sequence length="126" mass="14405">MTLTGTALLLTDSPLGVIRQMLTAEYILAVLYLGVHNLLLWFYVGYFNSYLEFMADNDKDTINNYTEWFGVMQFTGFFFAPIVGFVMDWKPKTKRNKKTDIGFVAGYLLTSFLALILNILILVPIL</sequence>
<evidence type="ECO:0000313" key="1">
    <source>
        <dbReference type="EMBL" id="CAB3999827.1"/>
    </source>
</evidence>
<dbReference type="PANTHER" id="PTHR20765:SF0">
    <property type="entry name" value="SOLUTE CARRIER FAMILY 43 MEMBER 2"/>
    <property type="match status" value="1"/>
</dbReference>
<dbReference type="PANTHER" id="PTHR20765">
    <property type="entry name" value="SOLUTE CARRIER FAMILY 43 MEMBER 3-RELATED"/>
    <property type="match status" value="1"/>
</dbReference>
<protein>
    <submittedName>
        <fullName evidence="1">Large neutral amino acids transporter small subunit 4-like</fullName>
    </submittedName>
</protein>